<dbReference type="AlphaFoldDB" id="A0A139AJL8"/>
<dbReference type="EMBL" id="KQ965749">
    <property type="protein sequence ID" value="KXS16961.1"/>
    <property type="molecule type" value="Genomic_DNA"/>
</dbReference>
<accession>A0A139AJL8</accession>
<feature type="compositionally biased region" description="Low complexity" evidence="1">
    <location>
        <begin position="241"/>
        <end position="259"/>
    </location>
</feature>
<evidence type="ECO:0000313" key="3">
    <source>
        <dbReference type="Proteomes" id="UP000070544"/>
    </source>
</evidence>
<evidence type="ECO:0000313" key="2">
    <source>
        <dbReference type="EMBL" id="KXS16961.1"/>
    </source>
</evidence>
<name>A0A139AJL8_GONPJ</name>
<gene>
    <name evidence="2" type="ORF">M427DRAFT_154100</name>
</gene>
<keyword evidence="3" id="KW-1185">Reference proteome</keyword>
<evidence type="ECO:0000256" key="1">
    <source>
        <dbReference type="SAM" id="MobiDB-lite"/>
    </source>
</evidence>
<proteinExistence type="predicted"/>
<feature type="compositionally biased region" description="Polar residues" evidence="1">
    <location>
        <begin position="75"/>
        <end position="84"/>
    </location>
</feature>
<sequence>MAIPHSRNTTILKSIHELHENSIDELDGALDKLKEALLLKARAAPGKRSMGVVEDSRTEEDVGNSTLVEQAASLQLDPSPQGLNVNGAGFREDSPNRHRISASAWLSVEDEPQGSRTREDGADPLSGDLLNVDNDIPALEVSEGDLTENFHPTWDSSLVVPGTGVYTTELGRSREASASNSASNTPLRARRTSELLSRNAEISLAPRPDPNSAKQSAKTIRIHAALAKAKGSSRGDSGFYSAEASAASHPSSPPLASTSRPHRSENSSASSRLALADPSVHHELLSIIDAQLRVAAHALSLIRGERERKAKSKVERQVRAALLEADELKRDLWELKVSEALNQGTGTGVGRAAIHGHWKCDGKCEWITKVHGPSSSGNLVA</sequence>
<feature type="region of interest" description="Disordered" evidence="1">
    <location>
        <begin position="75"/>
        <end position="131"/>
    </location>
</feature>
<feature type="region of interest" description="Disordered" evidence="1">
    <location>
        <begin position="170"/>
        <end position="272"/>
    </location>
</feature>
<dbReference type="Proteomes" id="UP000070544">
    <property type="component" value="Unassembled WGS sequence"/>
</dbReference>
<protein>
    <submittedName>
        <fullName evidence="2">Uncharacterized protein</fullName>
    </submittedName>
</protein>
<reference evidence="2 3" key="1">
    <citation type="journal article" date="2015" name="Genome Biol. Evol.">
        <title>Phylogenomic analyses indicate that early fungi evolved digesting cell walls of algal ancestors of land plants.</title>
        <authorList>
            <person name="Chang Y."/>
            <person name="Wang S."/>
            <person name="Sekimoto S."/>
            <person name="Aerts A.L."/>
            <person name="Choi C."/>
            <person name="Clum A."/>
            <person name="LaButti K.M."/>
            <person name="Lindquist E.A."/>
            <person name="Yee Ngan C."/>
            <person name="Ohm R.A."/>
            <person name="Salamov A.A."/>
            <person name="Grigoriev I.V."/>
            <person name="Spatafora J.W."/>
            <person name="Berbee M.L."/>
        </authorList>
    </citation>
    <scope>NUCLEOTIDE SEQUENCE [LARGE SCALE GENOMIC DNA]</scope>
    <source>
        <strain evidence="2 3">JEL478</strain>
    </source>
</reference>
<organism evidence="2 3">
    <name type="scientific">Gonapodya prolifera (strain JEL478)</name>
    <name type="common">Monoblepharis prolifera</name>
    <dbReference type="NCBI Taxonomy" id="1344416"/>
    <lineage>
        <taxon>Eukaryota</taxon>
        <taxon>Fungi</taxon>
        <taxon>Fungi incertae sedis</taxon>
        <taxon>Chytridiomycota</taxon>
        <taxon>Chytridiomycota incertae sedis</taxon>
        <taxon>Monoblepharidomycetes</taxon>
        <taxon>Monoblepharidales</taxon>
        <taxon>Gonapodyaceae</taxon>
        <taxon>Gonapodya</taxon>
    </lineage>
</organism>